<dbReference type="AlphaFoldDB" id="A0A815XYN5"/>
<dbReference type="SUPFAM" id="SSF54236">
    <property type="entry name" value="Ubiquitin-like"/>
    <property type="match status" value="1"/>
</dbReference>
<dbReference type="SMART" id="SM00213">
    <property type="entry name" value="UBQ"/>
    <property type="match status" value="1"/>
</dbReference>
<evidence type="ECO:0000313" key="3">
    <source>
        <dbReference type="EMBL" id="CAF1564317.1"/>
    </source>
</evidence>
<sequence>MRGAFLFACQSRSMSTITALLNVGAPVDELGSCSLNYADSFVPGIRIFSSFGHDSISLVNLYPIHFAIVDNNLELLQKLITPTTNKLLTIHYFTPLHIACLFNRSITMIDLLLCYENANLATIAKTSNGKFPNEFATDQTIIDYLRPTRLRAYVEIEENREKIQEHNLKKLEEGTAFQVFIKTLTNKTIIIIVTREDTVENITIKIHEKTDIPPNQQRIIYGGKQLRDGLTLADYDIGKEATLHLVVNLPGGYY</sequence>
<comment type="caution">
    <text evidence="3">The sequence shown here is derived from an EMBL/GenBank/DDBJ whole genome shotgun (WGS) entry which is preliminary data.</text>
</comment>
<evidence type="ECO:0000259" key="1">
    <source>
        <dbReference type="PROSITE" id="PS50053"/>
    </source>
</evidence>
<dbReference type="InterPro" id="IPR019956">
    <property type="entry name" value="Ubiquitin_dom"/>
</dbReference>
<proteinExistence type="predicted"/>
<evidence type="ECO:0000313" key="2">
    <source>
        <dbReference type="EMBL" id="CAF1287162.1"/>
    </source>
</evidence>
<dbReference type="Gene3D" id="1.25.40.20">
    <property type="entry name" value="Ankyrin repeat-containing domain"/>
    <property type="match status" value="1"/>
</dbReference>
<organism evidence="3 4">
    <name type="scientific">Rotaria sordida</name>
    <dbReference type="NCBI Taxonomy" id="392033"/>
    <lineage>
        <taxon>Eukaryota</taxon>
        <taxon>Metazoa</taxon>
        <taxon>Spiralia</taxon>
        <taxon>Gnathifera</taxon>
        <taxon>Rotifera</taxon>
        <taxon>Eurotatoria</taxon>
        <taxon>Bdelloidea</taxon>
        <taxon>Philodinida</taxon>
        <taxon>Philodinidae</taxon>
        <taxon>Rotaria</taxon>
    </lineage>
</organism>
<gene>
    <name evidence="3" type="ORF">JXQ802_LOCUS44627</name>
    <name evidence="2" type="ORF">PYM288_LOCUS29194</name>
</gene>
<dbReference type="FunFam" id="3.10.20.90:FF:000211">
    <property type="entry name" value="Polyubiquitin 9"/>
    <property type="match status" value="1"/>
</dbReference>
<dbReference type="SUPFAM" id="SSF48403">
    <property type="entry name" value="Ankyrin repeat"/>
    <property type="match status" value="1"/>
</dbReference>
<dbReference type="InterPro" id="IPR050158">
    <property type="entry name" value="Ubiquitin_ubiquitin-like"/>
</dbReference>
<accession>A0A815XYN5</accession>
<name>A0A815XYN5_9BILA</name>
<dbReference type="Proteomes" id="UP000663870">
    <property type="component" value="Unassembled WGS sequence"/>
</dbReference>
<dbReference type="EMBL" id="CAJNOH010002328">
    <property type="protein sequence ID" value="CAF1287162.1"/>
    <property type="molecule type" value="Genomic_DNA"/>
</dbReference>
<dbReference type="InterPro" id="IPR029071">
    <property type="entry name" value="Ubiquitin-like_domsf"/>
</dbReference>
<dbReference type="EMBL" id="CAJNOL010003484">
    <property type="protein sequence ID" value="CAF1564317.1"/>
    <property type="molecule type" value="Genomic_DNA"/>
</dbReference>
<evidence type="ECO:0000313" key="4">
    <source>
        <dbReference type="Proteomes" id="UP000663870"/>
    </source>
</evidence>
<dbReference type="PANTHER" id="PTHR10666">
    <property type="entry name" value="UBIQUITIN"/>
    <property type="match status" value="1"/>
</dbReference>
<protein>
    <recommendedName>
        <fullName evidence="1">Ubiquitin-like domain-containing protein</fullName>
    </recommendedName>
</protein>
<dbReference type="InterPro" id="IPR002110">
    <property type="entry name" value="Ankyrin_rpt"/>
</dbReference>
<dbReference type="PRINTS" id="PR00348">
    <property type="entry name" value="UBIQUITIN"/>
</dbReference>
<feature type="domain" description="Ubiquitin-like" evidence="1">
    <location>
        <begin position="177"/>
        <end position="252"/>
    </location>
</feature>
<dbReference type="Pfam" id="PF00240">
    <property type="entry name" value="ubiquitin"/>
    <property type="match status" value="1"/>
</dbReference>
<reference evidence="3" key="1">
    <citation type="submission" date="2021-02" db="EMBL/GenBank/DDBJ databases">
        <authorList>
            <person name="Nowell W R."/>
        </authorList>
    </citation>
    <scope>NUCLEOTIDE SEQUENCE</scope>
</reference>
<dbReference type="PROSITE" id="PS50053">
    <property type="entry name" value="UBIQUITIN_2"/>
    <property type="match status" value="1"/>
</dbReference>
<dbReference type="Proteomes" id="UP000663854">
    <property type="component" value="Unassembled WGS sequence"/>
</dbReference>
<dbReference type="Gene3D" id="3.10.20.90">
    <property type="entry name" value="Phosphatidylinositol 3-kinase Catalytic Subunit, Chain A, domain 1"/>
    <property type="match status" value="1"/>
</dbReference>
<keyword evidence="4" id="KW-1185">Reference proteome</keyword>
<dbReference type="InterPro" id="IPR000626">
    <property type="entry name" value="Ubiquitin-like_dom"/>
</dbReference>
<dbReference type="InterPro" id="IPR036770">
    <property type="entry name" value="Ankyrin_rpt-contain_sf"/>
</dbReference>
<dbReference type="Pfam" id="PF13606">
    <property type="entry name" value="Ank_3"/>
    <property type="match status" value="1"/>
</dbReference>